<keyword evidence="1" id="KW-0472">Membrane</keyword>
<evidence type="ECO:0000313" key="2">
    <source>
        <dbReference type="EMBL" id="CAD8082069.1"/>
    </source>
</evidence>
<dbReference type="AlphaFoldDB" id="A0A8S1MQZ6"/>
<proteinExistence type="predicted"/>
<name>A0A8S1MQZ6_9CILI</name>
<gene>
    <name evidence="2" type="ORF">PSON_ATCC_30995.1.T0430002</name>
</gene>
<keyword evidence="1" id="KW-0812">Transmembrane</keyword>
<feature type="transmembrane region" description="Helical" evidence="1">
    <location>
        <begin position="191"/>
        <end position="208"/>
    </location>
</feature>
<evidence type="ECO:0000256" key="1">
    <source>
        <dbReference type="SAM" id="Phobius"/>
    </source>
</evidence>
<evidence type="ECO:0000313" key="3">
    <source>
        <dbReference type="Proteomes" id="UP000692954"/>
    </source>
</evidence>
<accession>A0A8S1MQZ6</accession>
<evidence type="ECO:0008006" key="4">
    <source>
        <dbReference type="Google" id="ProtNLM"/>
    </source>
</evidence>
<organism evidence="2 3">
    <name type="scientific">Paramecium sonneborni</name>
    <dbReference type="NCBI Taxonomy" id="65129"/>
    <lineage>
        <taxon>Eukaryota</taxon>
        <taxon>Sar</taxon>
        <taxon>Alveolata</taxon>
        <taxon>Ciliophora</taxon>
        <taxon>Intramacronucleata</taxon>
        <taxon>Oligohymenophorea</taxon>
        <taxon>Peniculida</taxon>
        <taxon>Parameciidae</taxon>
        <taxon>Paramecium</taxon>
    </lineage>
</organism>
<sequence>MTKMFLTFKSASKRGLLHQILQLQTLYNQNLIFQMISCVFLFKIESILSKTQEINDFCIFCMQTKANWRIDKMQMINQCLELFLNLQFRSFLSLQQFLFSSSLIFFYLVIYSKCYFSGSPFIYKEFLINLIFCNFSNQFTIIPQLFLQFDRIGGHLQSRISAISFNTIYMELLGFSAQFNALIQPILLNQFYQLFLIGFTLSFSNLFFEFQ</sequence>
<reference evidence="2" key="1">
    <citation type="submission" date="2021-01" db="EMBL/GenBank/DDBJ databases">
        <authorList>
            <consortium name="Genoscope - CEA"/>
            <person name="William W."/>
        </authorList>
    </citation>
    <scope>NUCLEOTIDE SEQUENCE</scope>
</reference>
<feature type="transmembrane region" description="Helical" evidence="1">
    <location>
        <begin position="126"/>
        <end position="147"/>
    </location>
</feature>
<feature type="transmembrane region" description="Helical" evidence="1">
    <location>
        <begin position="91"/>
        <end position="111"/>
    </location>
</feature>
<keyword evidence="3" id="KW-1185">Reference proteome</keyword>
<dbReference type="EMBL" id="CAJJDN010000043">
    <property type="protein sequence ID" value="CAD8082069.1"/>
    <property type="molecule type" value="Genomic_DNA"/>
</dbReference>
<protein>
    <recommendedName>
        <fullName evidence="4">Transmembrane protein</fullName>
    </recommendedName>
</protein>
<comment type="caution">
    <text evidence="2">The sequence shown here is derived from an EMBL/GenBank/DDBJ whole genome shotgun (WGS) entry which is preliminary data.</text>
</comment>
<keyword evidence="1" id="KW-1133">Transmembrane helix</keyword>
<dbReference type="Proteomes" id="UP000692954">
    <property type="component" value="Unassembled WGS sequence"/>
</dbReference>